<keyword evidence="1" id="KW-0862">Zinc</keyword>
<organism evidence="3 6">
    <name type="scientific">Ogataea haglerorum</name>
    <dbReference type="NCBI Taxonomy" id="1937702"/>
    <lineage>
        <taxon>Eukaryota</taxon>
        <taxon>Fungi</taxon>
        <taxon>Dikarya</taxon>
        <taxon>Ascomycota</taxon>
        <taxon>Saccharomycotina</taxon>
        <taxon>Pichiomycetes</taxon>
        <taxon>Pichiales</taxon>
        <taxon>Pichiaceae</taxon>
        <taxon>Ogataea</taxon>
    </lineage>
</organism>
<accession>A0AAN6D124</accession>
<gene>
    <name evidence="3" type="ORF">KL933_005078</name>
    <name evidence="4" type="ORF">KL946_004914</name>
</gene>
<dbReference type="Gene3D" id="3.30.40.10">
    <property type="entry name" value="Zinc/RING finger domain, C3HC4 (zinc finger)"/>
    <property type="match status" value="2"/>
</dbReference>
<dbReference type="Pfam" id="PF13639">
    <property type="entry name" value="zf-RING_2"/>
    <property type="match status" value="1"/>
</dbReference>
<dbReference type="InterPro" id="IPR047157">
    <property type="entry name" value="PHRF1/Atg35"/>
</dbReference>
<dbReference type="Proteomes" id="UP000738402">
    <property type="component" value="Unassembled WGS sequence"/>
</dbReference>
<sequence>MNPPDLCPICLDDLPDQDQIIVRETRSAQHLARTVPCHHYYHGFCINEWAQKANSCPQCRATFTDIELISDNNVYQSNPVPDRKQTPEPFEPVVESTSLHQHSHLNNQLCCLCDRSGAGAFAICRECSSGYHTACLGVIEGAQFHCPVCDSLQDASSVIPSRGGRRGQTFLQSVRRQIRNGRQRQLGVYVSRDEPDYVALVDEQRRQQTVTTEDIAWRALDALPVYCGAGRAQQAAGRPCARGNAVCPELYAEIAYPGASATAKAEKAGVVFYQVYTGEQGGVAPPVRARFRPCGVCCVAEQGCGAGRARGRGETTVRRICAASERAGPADGAADGGGVRCSGGRDGCKTA</sequence>
<proteinExistence type="predicted"/>
<dbReference type="AlphaFoldDB" id="A0AAN6D124"/>
<comment type="caution">
    <text evidence="3">The sequence shown here is derived from an EMBL/GenBank/DDBJ whole genome shotgun (WGS) entry which is preliminary data.</text>
</comment>
<dbReference type="Proteomes" id="UP000697297">
    <property type="component" value="Unassembled WGS sequence"/>
</dbReference>
<protein>
    <recommendedName>
        <fullName evidence="2">RING-type domain-containing protein</fullName>
    </recommendedName>
</protein>
<dbReference type="InterPro" id="IPR011011">
    <property type="entry name" value="Znf_FYVE_PHD"/>
</dbReference>
<dbReference type="InterPro" id="IPR013083">
    <property type="entry name" value="Znf_RING/FYVE/PHD"/>
</dbReference>
<dbReference type="InterPro" id="IPR001841">
    <property type="entry name" value="Znf_RING"/>
</dbReference>
<evidence type="ECO:0000313" key="5">
    <source>
        <dbReference type="Proteomes" id="UP000697297"/>
    </source>
</evidence>
<dbReference type="PROSITE" id="PS50089">
    <property type="entry name" value="ZF_RING_2"/>
    <property type="match status" value="1"/>
</dbReference>
<evidence type="ECO:0000313" key="6">
    <source>
        <dbReference type="Proteomes" id="UP000738402"/>
    </source>
</evidence>
<dbReference type="PANTHER" id="PTHR12618">
    <property type="entry name" value="PHD AND RING FINGER DOMAIN-CONTAINING PROTEIN 1"/>
    <property type="match status" value="1"/>
</dbReference>
<dbReference type="SMART" id="SM00184">
    <property type="entry name" value="RING"/>
    <property type="match status" value="2"/>
</dbReference>
<dbReference type="PANTHER" id="PTHR12618:SF20">
    <property type="entry name" value="PHD AND RING FINGER DOMAIN-CONTAINING PROTEIN 1"/>
    <property type="match status" value="1"/>
</dbReference>
<feature type="domain" description="RING-type" evidence="2">
    <location>
        <begin position="7"/>
        <end position="60"/>
    </location>
</feature>
<keyword evidence="5" id="KW-1185">Reference proteome</keyword>
<evidence type="ECO:0000313" key="4">
    <source>
        <dbReference type="EMBL" id="KAG7762050.1"/>
    </source>
</evidence>
<keyword evidence="1" id="KW-0863">Zinc-finger</keyword>
<evidence type="ECO:0000256" key="1">
    <source>
        <dbReference type="PROSITE-ProRule" id="PRU00175"/>
    </source>
</evidence>
<dbReference type="EMBL" id="JAHLUN010000017">
    <property type="protein sequence ID" value="KAG7762050.1"/>
    <property type="molecule type" value="Genomic_DNA"/>
</dbReference>
<reference evidence="3 5" key="1">
    <citation type="journal article" date="2021" name="G3 (Bethesda)">
        <title>Genomic diversity, chromosomal rearrangements, and interspecies hybridization in the ogataea polymorpha species complex.</title>
        <authorList>
            <person name="Hanson S.J."/>
            <person name="Cinneide E.O."/>
            <person name="Salzberg L.I."/>
            <person name="Wolfe K.H."/>
            <person name="McGowan J."/>
            <person name="Fitzpatrick D.A."/>
            <person name="Matlin K."/>
        </authorList>
    </citation>
    <scope>NUCLEOTIDE SEQUENCE</scope>
    <source>
        <strain evidence="4">81-436-3</strain>
        <strain evidence="3">83-405-1</strain>
    </source>
</reference>
<dbReference type="SUPFAM" id="SSF57903">
    <property type="entry name" value="FYVE/PHD zinc finger"/>
    <property type="match status" value="1"/>
</dbReference>
<evidence type="ECO:0000259" key="2">
    <source>
        <dbReference type="PROSITE" id="PS50089"/>
    </source>
</evidence>
<dbReference type="SUPFAM" id="SSF57850">
    <property type="entry name" value="RING/U-box"/>
    <property type="match status" value="1"/>
</dbReference>
<dbReference type="EMBL" id="JAHLUH010000019">
    <property type="protein sequence ID" value="KAG7724116.1"/>
    <property type="molecule type" value="Genomic_DNA"/>
</dbReference>
<name>A0AAN6D124_9ASCO</name>
<evidence type="ECO:0000313" key="3">
    <source>
        <dbReference type="EMBL" id="KAG7724116.1"/>
    </source>
</evidence>
<dbReference type="GO" id="GO:0008270">
    <property type="term" value="F:zinc ion binding"/>
    <property type="evidence" value="ECO:0007669"/>
    <property type="project" value="UniProtKB-KW"/>
</dbReference>
<keyword evidence="1" id="KW-0479">Metal-binding</keyword>